<accession>A0A174CY00</accession>
<dbReference type="EMBL" id="CYZV01000016">
    <property type="protein sequence ID" value="CUO17917.1"/>
    <property type="molecule type" value="Genomic_DNA"/>
</dbReference>
<evidence type="ECO:0000256" key="2">
    <source>
        <dbReference type="ARBA" id="ARBA00023121"/>
    </source>
</evidence>
<reference evidence="3 4" key="1">
    <citation type="submission" date="2015-09" db="EMBL/GenBank/DDBJ databases">
        <authorList>
            <consortium name="Pathogen Informatics"/>
        </authorList>
    </citation>
    <scope>NUCLEOTIDE SEQUENCE [LARGE SCALE GENOMIC DNA]</scope>
    <source>
        <strain evidence="3 4">2789STDY5834855</strain>
    </source>
</reference>
<dbReference type="SUPFAM" id="SSF82549">
    <property type="entry name" value="DAK1/DegV-like"/>
    <property type="match status" value="1"/>
</dbReference>
<dbReference type="Proteomes" id="UP000095558">
    <property type="component" value="Unassembled WGS sequence"/>
</dbReference>
<evidence type="ECO:0000256" key="1">
    <source>
        <dbReference type="ARBA" id="ARBA00003238"/>
    </source>
</evidence>
<dbReference type="Pfam" id="PF02645">
    <property type="entry name" value="DegV"/>
    <property type="match status" value="1"/>
</dbReference>
<dbReference type="PROSITE" id="PS51482">
    <property type="entry name" value="DEGV"/>
    <property type="match status" value="1"/>
</dbReference>
<dbReference type="Gene3D" id="3.40.50.10170">
    <property type="match status" value="1"/>
</dbReference>
<name>A0A174CY00_9CLOT</name>
<evidence type="ECO:0000313" key="3">
    <source>
        <dbReference type="EMBL" id="CUO17917.1"/>
    </source>
</evidence>
<organism evidence="3 4">
    <name type="scientific">Clostridium disporicum</name>
    <dbReference type="NCBI Taxonomy" id="84024"/>
    <lineage>
        <taxon>Bacteria</taxon>
        <taxon>Bacillati</taxon>
        <taxon>Bacillota</taxon>
        <taxon>Clostridia</taxon>
        <taxon>Eubacteriales</taxon>
        <taxon>Clostridiaceae</taxon>
        <taxon>Clostridium</taxon>
    </lineage>
</organism>
<gene>
    <name evidence="3" type="ORF">ERS852470_01639</name>
</gene>
<dbReference type="AlphaFoldDB" id="A0A174CY00"/>
<dbReference type="InterPro" id="IPR050270">
    <property type="entry name" value="DegV_domain_contain"/>
</dbReference>
<dbReference type="GO" id="GO:0008289">
    <property type="term" value="F:lipid binding"/>
    <property type="evidence" value="ECO:0007669"/>
    <property type="project" value="UniProtKB-KW"/>
</dbReference>
<dbReference type="InterPro" id="IPR043168">
    <property type="entry name" value="DegV_C"/>
</dbReference>
<dbReference type="PANTHER" id="PTHR33434:SF3">
    <property type="entry name" value="DEGV DOMAIN-CONTAINING PROTEIN YITS"/>
    <property type="match status" value="1"/>
</dbReference>
<dbReference type="RefSeq" id="WP_055276280.1">
    <property type="nucleotide sequence ID" value="NZ_CYZV01000016.1"/>
</dbReference>
<dbReference type="Gene3D" id="3.30.1180.10">
    <property type="match status" value="1"/>
</dbReference>
<evidence type="ECO:0000313" key="4">
    <source>
        <dbReference type="Proteomes" id="UP000095558"/>
    </source>
</evidence>
<dbReference type="NCBIfam" id="TIGR00762">
    <property type="entry name" value="DegV"/>
    <property type="match status" value="1"/>
</dbReference>
<dbReference type="PANTHER" id="PTHR33434">
    <property type="entry name" value="DEGV DOMAIN-CONTAINING PROTEIN DR_1986-RELATED"/>
    <property type="match status" value="1"/>
</dbReference>
<sequence>MGIKIITDSACDLTRDYIKNNNIGLLSLILNLNGQAIKDDLGETLSYKDFYNKMREGATPTTSQINVHEFEEEFIKYIKNGDSIIYISLSSSLSGTFNSANIAKNNLKDEYPNANIYLVDSLSVSVGQGLLVAKACEMRDSGIGAEEIVNWLEENKRKVIHSILIDDLNHLKRGGRISGATAAIGGLLNIKPTLFLDDEGKLIQGEKIKGKKKALRFLVNEVREKAVDTENEILYICHGDCLEEAETLRDMILEEVKFKNVIISYVGNVIGAHAGPGVLAAVFLGSNR</sequence>
<dbReference type="InterPro" id="IPR003797">
    <property type="entry name" value="DegV"/>
</dbReference>
<proteinExistence type="predicted"/>
<keyword evidence="2" id="KW-0446">Lipid-binding</keyword>
<dbReference type="OrthoDB" id="9780216at2"/>
<protein>
    <submittedName>
        <fullName evidence="3">DegV family protein</fullName>
    </submittedName>
</protein>
<comment type="function">
    <text evidence="1">May bind long-chain fatty acids, such as palmitate, and may play a role in lipid transport or fatty acid metabolism.</text>
</comment>